<evidence type="ECO:0000256" key="9">
    <source>
        <dbReference type="PROSITE-ProRule" id="PRU01091"/>
    </source>
</evidence>
<keyword evidence="5 9" id="KW-0238">DNA-binding</keyword>
<dbReference type="CDD" id="cd00383">
    <property type="entry name" value="trans_reg_C"/>
    <property type="match status" value="1"/>
</dbReference>
<evidence type="ECO:0000256" key="3">
    <source>
        <dbReference type="ARBA" id="ARBA00023012"/>
    </source>
</evidence>
<gene>
    <name evidence="12" type="ORF">H9942_07240</name>
</gene>
<organism evidence="12 13">
    <name type="scientific">Candidatus Acutalibacter ornithocaccae</name>
    <dbReference type="NCBI Taxonomy" id="2838416"/>
    <lineage>
        <taxon>Bacteria</taxon>
        <taxon>Bacillati</taxon>
        <taxon>Bacillota</taxon>
        <taxon>Clostridia</taxon>
        <taxon>Eubacteriales</taxon>
        <taxon>Acutalibacteraceae</taxon>
        <taxon>Acutalibacter</taxon>
    </lineage>
</organism>
<dbReference type="FunFam" id="3.40.50.2300:FF:000001">
    <property type="entry name" value="DNA-binding response regulator PhoB"/>
    <property type="match status" value="1"/>
</dbReference>
<dbReference type="Gene3D" id="6.10.250.690">
    <property type="match status" value="1"/>
</dbReference>
<dbReference type="EMBL" id="DWXZ01000151">
    <property type="protein sequence ID" value="HJB37845.1"/>
    <property type="molecule type" value="Genomic_DNA"/>
</dbReference>
<dbReference type="Pfam" id="PF00486">
    <property type="entry name" value="Trans_reg_C"/>
    <property type="match status" value="1"/>
</dbReference>
<dbReference type="Gene3D" id="3.40.50.2300">
    <property type="match status" value="1"/>
</dbReference>
<dbReference type="Gene3D" id="1.10.10.10">
    <property type="entry name" value="Winged helix-like DNA-binding domain superfamily/Winged helix DNA-binding domain"/>
    <property type="match status" value="1"/>
</dbReference>
<dbReference type="GO" id="GO:0000976">
    <property type="term" value="F:transcription cis-regulatory region binding"/>
    <property type="evidence" value="ECO:0007669"/>
    <property type="project" value="TreeGrafter"/>
</dbReference>
<keyword evidence="4" id="KW-0805">Transcription regulation</keyword>
<dbReference type="AlphaFoldDB" id="A0A9D2LY07"/>
<evidence type="ECO:0000259" key="11">
    <source>
        <dbReference type="PROSITE" id="PS51755"/>
    </source>
</evidence>
<evidence type="ECO:0000259" key="10">
    <source>
        <dbReference type="PROSITE" id="PS50110"/>
    </source>
</evidence>
<dbReference type="Pfam" id="PF00072">
    <property type="entry name" value="Response_reg"/>
    <property type="match status" value="1"/>
</dbReference>
<evidence type="ECO:0000256" key="2">
    <source>
        <dbReference type="ARBA" id="ARBA00022553"/>
    </source>
</evidence>
<comment type="caution">
    <text evidence="12">The sequence shown here is derived from an EMBL/GenBank/DDBJ whole genome shotgun (WGS) entry which is preliminary data.</text>
</comment>
<feature type="DNA-binding region" description="OmpR/PhoB-type" evidence="9">
    <location>
        <begin position="131"/>
        <end position="229"/>
    </location>
</feature>
<dbReference type="GO" id="GO:0032993">
    <property type="term" value="C:protein-DNA complex"/>
    <property type="evidence" value="ECO:0007669"/>
    <property type="project" value="TreeGrafter"/>
</dbReference>
<feature type="domain" description="OmpR/PhoB-type" evidence="11">
    <location>
        <begin position="131"/>
        <end position="229"/>
    </location>
</feature>
<evidence type="ECO:0000313" key="13">
    <source>
        <dbReference type="Proteomes" id="UP000824214"/>
    </source>
</evidence>
<feature type="modified residue" description="4-aspartylphosphate" evidence="8">
    <location>
        <position position="54"/>
    </location>
</feature>
<keyword evidence="6" id="KW-0804">Transcription</keyword>
<dbReference type="PANTHER" id="PTHR48111:SF21">
    <property type="entry name" value="DNA-BINDING DUAL MASTER TRANSCRIPTIONAL REGULATOR RPAA"/>
    <property type="match status" value="1"/>
</dbReference>
<dbReference type="InterPro" id="IPR016032">
    <property type="entry name" value="Sig_transdc_resp-reg_C-effctor"/>
</dbReference>
<sequence>MATGKILIVDDDTNICELLRLYIEKEGYEASIANDGETALKMFDSVNPDLVLLDIMLPGLDGWQVCREIRKKSSCPIIMLTAKGEVFDKVLGLELGADDYVVKPFETKEVIARIGAVLRRSGRHSEDKEENKVVTYENLSINLTNYELKVKGVQVDTPRKEMELIYHLASNPNQVFTRDQLLDEVWGFDYYGDSRTVDVHVKRLREKLEGASDKWALKTVWGVGYKFEVKE</sequence>
<keyword evidence="2 8" id="KW-0597">Phosphoprotein</keyword>
<reference evidence="12" key="2">
    <citation type="submission" date="2021-04" db="EMBL/GenBank/DDBJ databases">
        <authorList>
            <person name="Gilroy R."/>
        </authorList>
    </citation>
    <scope>NUCLEOTIDE SEQUENCE</scope>
    <source>
        <strain evidence="12">ChiBcolR8-3208</strain>
    </source>
</reference>
<dbReference type="InterPro" id="IPR039420">
    <property type="entry name" value="WalR-like"/>
</dbReference>
<protein>
    <recommendedName>
        <fullName evidence="1">Stage 0 sporulation protein A homolog</fullName>
    </recommendedName>
</protein>
<dbReference type="GO" id="GO:0006355">
    <property type="term" value="P:regulation of DNA-templated transcription"/>
    <property type="evidence" value="ECO:0007669"/>
    <property type="project" value="InterPro"/>
</dbReference>
<keyword evidence="3" id="KW-0902">Two-component regulatory system</keyword>
<accession>A0A9D2LY07</accession>
<dbReference type="SMART" id="SM00862">
    <property type="entry name" value="Trans_reg_C"/>
    <property type="match status" value="1"/>
</dbReference>
<feature type="domain" description="Response regulatory" evidence="10">
    <location>
        <begin position="5"/>
        <end position="118"/>
    </location>
</feature>
<dbReference type="InterPro" id="IPR001789">
    <property type="entry name" value="Sig_transdc_resp-reg_receiver"/>
</dbReference>
<dbReference type="PROSITE" id="PS50110">
    <property type="entry name" value="RESPONSE_REGULATORY"/>
    <property type="match status" value="1"/>
</dbReference>
<evidence type="ECO:0000256" key="1">
    <source>
        <dbReference type="ARBA" id="ARBA00018672"/>
    </source>
</evidence>
<evidence type="ECO:0000256" key="6">
    <source>
        <dbReference type="ARBA" id="ARBA00023163"/>
    </source>
</evidence>
<dbReference type="SMART" id="SM00448">
    <property type="entry name" value="REC"/>
    <property type="match status" value="1"/>
</dbReference>
<dbReference type="InterPro" id="IPR001867">
    <property type="entry name" value="OmpR/PhoB-type_DNA-bd"/>
</dbReference>
<dbReference type="CDD" id="cd17574">
    <property type="entry name" value="REC_OmpR"/>
    <property type="match status" value="1"/>
</dbReference>
<name>A0A9D2LY07_9FIRM</name>
<dbReference type="InterPro" id="IPR036388">
    <property type="entry name" value="WH-like_DNA-bd_sf"/>
</dbReference>
<dbReference type="SUPFAM" id="SSF46894">
    <property type="entry name" value="C-terminal effector domain of the bipartite response regulators"/>
    <property type="match status" value="1"/>
</dbReference>
<dbReference type="PANTHER" id="PTHR48111">
    <property type="entry name" value="REGULATOR OF RPOS"/>
    <property type="match status" value="1"/>
</dbReference>
<dbReference type="PROSITE" id="PS51755">
    <property type="entry name" value="OMPR_PHOB"/>
    <property type="match status" value="1"/>
</dbReference>
<proteinExistence type="predicted"/>
<comment type="function">
    <text evidence="7">May play the central regulatory role in sporulation. It may be an element of the effector pathway responsible for the activation of sporulation genes in response to nutritional stress. Spo0A may act in concert with spo0H (a sigma factor) to control the expression of some genes that are critical to the sporulation process.</text>
</comment>
<dbReference type="SUPFAM" id="SSF52172">
    <property type="entry name" value="CheY-like"/>
    <property type="match status" value="1"/>
</dbReference>
<dbReference type="GO" id="GO:0000156">
    <property type="term" value="F:phosphorelay response regulator activity"/>
    <property type="evidence" value="ECO:0007669"/>
    <property type="project" value="TreeGrafter"/>
</dbReference>
<reference evidence="12" key="1">
    <citation type="journal article" date="2021" name="PeerJ">
        <title>Extensive microbial diversity within the chicken gut microbiome revealed by metagenomics and culture.</title>
        <authorList>
            <person name="Gilroy R."/>
            <person name="Ravi A."/>
            <person name="Getino M."/>
            <person name="Pursley I."/>
            <person name="Horton D.L."/>
            <person name="Alikhan N.F."/>
            <person name="Baker D."/>
            <person name="Gharbi K."/>
            <person name="Hall N."/>
            <person name="Watson M."/>
            <person name="Adriaenssens E.M."/>
            <person name="Foster-Nyarko E."/>
            <person name="Jarju S."/>
            <person name="Secka A."/>
            <person name="Antonio M."/>
            <person name="Oren A."/>
            <person name="Chaudhuri R.R."/>
            <person name="La Ragione R."/>
            <person name="Hildebrand F."/>
            <person name="Pallen M.J."/>
        </authorList>
    </citation>
    <scope>NUCLEOTIDE SEQUENCE</scope>
    <source>
        <strain evidence="12">ChiBcolR8-3208</strain>
    </source>
</reference>
<dbReference type="InterPro" id="IPR011006">
    <property type="entry name" value="CheY-like_superfamily"/>
</dbReference>
<evidence type="ECO:0000256" key="8">
    <source>
        <dbReference type="PROSITE-ProRule" id="PRU00169"/>
    </source>
</evidence>
<evidence type="ECO:0000256" key="4">
    <source>
        <dbReference type="ARBA" id="ARBA00023015"/>
    </source>
</evidence>
<dbReference type="Proteomes" id="UP000824214">
    <property type="component" value="Unassembled WGS sequence"/>
</dbReference>
<evidence type="ECO:0000313" key="12">
    <source>
        <dbReference type="EMBL" id="HJB37845.1"/>
    </source>
</evidence>
<evidence type="ECO:0000256" key="7">
    <source>
        <dbReference type="ARBA" id="ARBA00024867"/>
    </source>
</evidence>
<evidence type="ECO:0000256" key="5">
    <source>
        <dbReference type="ARBA" id="ARBA00023125"/>
    </source>
</evidence>
<dbReference type="FunFam" id="1.10.10.10:FF:000018">
    <property type="entry name" value="DNA-binding response regulator ResD"/>
    <property type="match status" value="1"/>
</dbReference>
<dbReference type="GO" id="GO:0005829">
    <property type="term" value="C:cytosol"/>
    <property type="evidence" value="ECO:0007669"/>
    <property type="project" value="TreeGrafter"/>
</dbReference>